<dbReference type="EMBL" id="JAAGAX010000011">
    <property type="protein sequence ID" value="KAF2299512.1"/>
    <property type="molecule type" value="Genomic_DNA"/>
</dbReference>
<sequence>MIDVLETFDSKEDEQETIKKELEGALQRALNVFIDSMNTTIEQFRNTIAMEIQSLRENYGKPRERSTCASTATLYLEHDVPYGGGVVMRRWNKGKLKFILRSIQGELKKQFYFKNAKELAMKKLRSLKHTGTLKEYIREHSFLMLKVLNLLKDVQLLCFLDGL</sequence>
<name>A0A6A6LDM6_HEVBR</name>
<dbReference type="Proteomes" id="UP000467840">
    <property type="component" value="Chromosome 1"/>
</dbReference>
<organism evidence="1 2">
    <name type="scientific">Hevea brasiliensis</name>
    <name type="common">Para rubber tree</name>
    <name type="synonym">Siphonia brasiliensis</name>
    <dbReference type="NCBI Taxonomy" id="3981"/>
    <lineage>
        <taxon>Eukaryota</taxon>
        <taxon>Viridiplantae</taxon>
        <taxon>Streptophyta</taxon>
        <taxon>Embryophyta</taxon>
        <taxon>Tracheophyta</taxon>
        <taxon>Spermatophyta</taxon>
        <taxon>Magnoliopsida</taxon>
        <taxon>eudicotyledons</taxon>
        <taxon>Gunneridae</taxon>
        <taxon>Pentapetalae</taxon>
        <taxon>rosids</taxon>
        <taxon>fabids</taxon>
        <taxon>Malpighiales</taxon>
        <taxon>Euphorbiaceae</taxon>
        <taxon>Crotonoideae</taxon>
        <taxon>Micrandreae</taxon>
        <taxon>Hevea</taxon>
    </lineage>
</organism>
<comment type="caution">
    <text evidence="1">The sequence shown here is derived from an EMBL/GenBank/DDBJ whole genome shotgun (WGS) entry which is preliminary data.</text>
</comment>
<evidence type="ECO:0000313" key="1">
    <source>
        <dbReference type="EMBL" id="KAF2299512.1"/>
    </source>
</evidence>
<evidence type="ECO:0008006" key="3">
    <source>
        <dbReference type="Google" id="ProtNLM"/>
    </source>
</evidence>
<evidence type="ECO:0000313" key="2">
    <source>
        <dbReference type="Proteomes" id="UP000467840"/>
    </source>
</evidence>
<accession>A0A6A6LDM6</accession>
<protein>
    <recommendedName>
        <fullName evidence="3">Retrotransposon gag domain-containing protein</fullName>
    </recommendedName>
</protein>
<gene>
    <name evidence="1" type="ORF">GH714_032320</name>
</gene>
<keyword evidence="2" id="KW-1185">Reference proteome</keyword>
<proteinExistence type="predicted"/>
<dbReference type="AlphaFoldDB" id="A0A6A6LDM6"/>
<reference evidence="1 2" key="1">
    <citation type="journal article" date="2020" name="Mol. Plant">
        <title>The Chromosome-Based Rubber Tree Genome Provides New Insights into Spurge Genome Evolution and Rubber Biosynthesis.</title>
        <authorList>
            <person name="Liu J."/>
            <person name="Shi C."/>
            <person name="Shi C.C."/>
            <person name="Li W."/>
            <person name="Zhang Q.J."/>
            <person name="Zhang Y."/>
            <person name="Li K."/>
            <person name="Lu H.F."/>
            <person name="Shi C."/>
            <person name="Zhu S.T."/>
            <person name="Xiao Z.Y."/>
            <person name="Nan H."/>
            <person name="Yue Y."/>
            <person name="Zhu X.G."/>
            <person name="Wu Y."/>
            <person name="Hong X.N."/>
            <person name="Fan G.Y."/>
            <person name="Tong Y."/>
            <person name="Zhang D."/>
            <person name="Mao C.L."/>
            <person name="Liu Y.L."/>
            <person name="Hao S.J."/>
            <person name="Liu W.Q."/>
            <person name="Lv M.Q."/>
            <person name="Zhang H.B."/>
            <person name="Liu Y."/>
            <person name="Hu-Tang G.R."/>
            <person name="Wang J.P."/>
            <person name="Wang J.H."/>
            <person name="Sun Y.H."/>
            <person name="Ni S.B."/>
            <person name="Chen W.B."/>
            <person name="Zhang X.C."/>
            <person name="Jiao Y.N."/>
            <person name="Eichler E.E."/>
            <person name="Li G.H."/>
            <person name="Liu X."/>
            <person name="Gao L.Z."/>
        </authorList>
    </citation>
    <scope>NUCLEOTIDE SEQUENCE [LARGE SCALE GENOMIC DNA]</scope>
    <source>
        <strain evidence="2">cv. GT1</strain>
        <tissue evidence="1">Leaf</tissue>
    </source>
</reference>